<feature type="compositionally biased region" description="Low complexity" evidence="7">
    <location>
        <begin position="88"/>
        <end position="106"/>
    </location>
</feature>
<dbReference type="FunFam" id="1.10.20.10:FF:000011">
    <property type="entry name" value="Transcription initiation factor TFIID subunit 12"/>
    <property type="match status" value="1"/>
</dbReference>
<comment type="subcellular location">
    <subcellularLocation>
        <location evidence="1">Nucleus</location>
    </subcellularLocation>
</comment>
<feature type="region of interest" description="Disordered" evidence="7">
    <location>
        <begin position="1"/>
        <end position="29"/>
    </location>
</feature>
<evidence type="ECO:0000256" key="5">
    <source>
        <dbReference type="ARBA" id="ARBA00023163"/>
    </source>
</evidence>
<gene>
    <name evidence="9" type="ORF">ONE63_000957</name>
</gene>
<feature type="compositionally biased region" description="Pro residues" evidence="7">
    <location>
        <begin position="76"/>
        <end position="87"/>
    </location>
</feature>
<sequence length="218" mass="23463">MSLPNLDPTQTLDIPSQPPPLLPTGSLPTPMDTTPVISNITSSNTVTGVQLGNVMQVNNTLSSATGTTLPTIASAPPQPVVPTPSPAQGPSTTKTQSAASSAANTMSDAPAQLLSKARLQDLVREIDPTVQLDDEVEELLMQLADDFVENAVNSASLLAKHRKANTIDVKDVQLHLERNWNMWIPGFGNDEVRPFKRAAMTEAHKQRLALIRKALKKY</sequence>
<organism evidence="9 10">
    <name type="scientific">Megalurothrips usitatus</name>
    <name type="common">bean blossom thrips</name>
    <dbReference type="NCBI Taxonomy" id="439358"/>
    <lineage>
        <taxon>Eukaryota</taxon>
        <taxon>Metazoa</taxon>
        <taxon>Ecdysozoa</taxon>
        <taxon>Arthropoda</taxon>
        <taxon>Hexapoda</taxon>
        <taxon>Insecta</taxon>
        <taxon>Pterygota</taxon>
        <taxon>Neoptera</taxon>
        <taxon>Paraneoptera</taxon>
        <taxon>Thysanoptera</taxon>
        <taxon>Terebrantia</taxon>
        <taxon>Thripoidea</taxon>
        <taxon>Thripidae</taxon>
        <taxon>Megalurothrips</taxon>
    </lineage>
</organism>
<dbReference type="CDD" id="cd07981">
    <property type="entry name" value="HFD_TAF12"/>
    <property type="match status" value="1"/>
</dbReference>
<dbReference type="Proteomes" id="UP001075354">
    <property type="component" value="Chromosome 1"/>
</dbReference>
<dbReference type="GO" id="GO:0017025">
    <property type="term" value="F:TBP-class protein binding"/>
    <property type="evidence" value="ECO:0007669"/>
    <property type="project" value="TreeGrafter"/>
</dbReference>
<keyword evidence="4" id="KW-0805">Transcription regulation</keyword>
<evidence type="ECO:0000256" key="1">
    <source>
        <dbReference type="ARBA" id="ARBA00004123"/>
    </source>
</evidence>
<dbReference type="PANTHER" id="PTHR12264">
    <property type="entry name" value="TRANSCRIPTION INITIATION FACTOR TFIID SUBUNIT 12"/>
    <property type="match status" value="1"/>
</dbReference>
<dbReference type="Pfam" id="PF03847">
    <property type="entry name" value="TFIID_20kDa"/>
    <property type="match status" value="1"/>
</dbReference>
<dbReference type="InterPro" id="IPR009072">
    <property type="entry name" value="Histone-fold"/>
</dbReference>
<comment type="caution">
    <text evidence="9">The sequence shown here is derived from an EMBL/GenBank/DDBJ whole genome shotgun (WGS) entry which is preliminary data.</text>
</comment>
<dbReference type="EMBL" id="JAPTSV010000001">
    <property type="protein sequence ID" value="KAJ1532354.1"/>
    <property type="molecule type" value="Genomic_DNA"/>
</dbReference>
<dbReference type="Gene3D" id="1.10.20.10">
    <property type="entry name" value="Histone, subunit A"/>
    <property type="match status" value="1"/>
</dbReference>
<evidence type="ECO:0000256" key="6">
    <source>
        <dbReference type="ARBA" id="ARBA00023242"/>
    </source>
</evidence>
<evidence type="ECO:0000259" key="8">
    <source>
        <dbReference type="Pfam" id="PF03847"/>
    </source>
</evidence>
<dbReference type="EMBL" id="JAPTSV010000001">
    <property type="protein sequence ID" value="KAJ1532355.1"/>
    <property type="molecule type" value="Genomic_DNA"/>
</dbReference>
<feature type="region of interest" description="Disordered" evidence="7">
    <location>
        <begin position="72"/>
        <end position="106"/>
    </location>
</feature>
<dbReference type="GO" id="GO:0046982">
    <property type="term" value="F:protein heterodimerization activity"/>
    <property type="evidence" value="ECO:0007669"/>
    <property type="project" value="InterPro"/>
</dbReference>
<dbReference type="GO" id="GO:0000124">
    <property type="term" value="C:SAGA complex"/>
    <property type="evidence" value="ECO:0007669"/>
    <property type="project" value="InterPro"/>
</dbReference>
<dbReference type="GO" id="GO:0051123">
    <property type="term" value="P:RNA polymerase II preinitiation complex assembly"/>
    <property type="evidence" value="ECO:0007669"/>
    <property type="project" value="TreeGrafter"/>
</dbReference>
<dbReference type="GO" id="GO:0003677">
    <property type="term" value="F:DNA binding"/>
    <property type="evidence" value="ECO:0007669"/>
    <property type="project" value="TreeGrafter"/>
</dbReference>
<reference evidence="9" key="1">
    <citation type="submission" date="2022-12" db="EMBL/GenBank/DDBJ databases">
        <title>Chromosome-level genome assembly of the bean flower thrips Megalurothrips usitatus.</title>
        <authorList>
            <person name="Ma L."/>
            <person name="Liu Q."/>
            <person name="Li H."/>
            <person name="Cai W."/>
        </authorList>
    </citation>
    <scope>NUCLEOTIDE SEQUENCE</scope>
    <source>
        <strain evidence="9">Cailab_2022a</strain>
    </source>
</reference>
<dbReference type="InterPro" id="IPR037794">
    <property type="entry name" value="TAF12"/>
</dbReference>
<dbReference type="SUPFAM" id="SSF47113">
    <property type="entry name" value="Histone-fold"/>
    <property type="match status" value="1"/>
</dbReference>
<keyword evidence="5" id="KW-0804">Transcription</keyword>
<name>A0AAV7Y427_9NEOP</name>
<evidence type="ECO:0000313" key="9">
    <source>
        <dbReference type="EMBL" id="KAJ1532355.1"/>
    </source>
</evidence>
<dbReference type="PANTHER" id="PTHR12264:SF21">
    <property type="entry name" value="TRANSCRIPTION INITIATION FACTOR TFIID SUBUNIT 12"/>
    <property type="match status" value="1"/>
</dbReference>
<protein>
    <recommendedName>
        <fullName evidence="3">Transcription initiation factor TFIID subunit 12</fullName>
    </recommendedName>
</protein>
<evidence type="ECO:0000256" key="2">
    <source>
        <dbReference type="ARBA" id="ARBA00007530"/>
    </source>
</evidence>
<dbReference type="GO" id="GO:0005669">
    <property type="term" value="C:transcription factor TFIID complex"/>
    <property type="evidence" value="ECO:0007669"/>
    <property type="project" value="InterPro"/>
</dbReference>
<feature type="domain" description="Transcription initiation factor TFIID subunit 12" evidence="8">
    <location>
        <begin position="115"/>
        <end position="182"/>
    </location>
</feature>
<dbReference type="AlphaFoldDB" id="A0AAV7Y427"/>
<keyword evidence="10" id="KW-1185">Reference proteome</keyword>
<evidence type="ECO:0000256" key="4">
    <source>
        <dbReference type="ARBA" id="ARBA00023015"/>
    </source>
</evidence>
<keyword evidence="6" id="KW-0539">Nucleus</keyword>
<proteinExistence type="inferred from homology"/>
<evidence type="ECO:0000313" key="10">
    <source>
        <dbReference type="Proteomes" id="UP001075354"/>
    </source>
</evidence>
<evidence type="ECO:0000256" key="3">
    <source>
        <dbReference type="ARBA" id="ARBA00017484"/>
    </source>
</evidence>
<dbReference type="InterPro" id="IPR003228">
    <property type="entry name" value="TFIID_TAF12_dom"/>
</dbReference>
<accession>A0AAV7Y427</accession>
<evidence type="ECO:0000256" key="7">
    <source>
        <dbReference type="SAM" id="MobiDB-lite"/>
    </source>
</evidence>
<comment type="similarity">
    <text evidence="2">Belongs to the TAF12 family.</text>
</comment>